<organism evidence="2 3">
    <name type="scientific">Mikania micrantha</name>
    <name type="common">bitter vine</name>
    <dbReference type="NCBI Taxonomy" id="192012"/>
    <lineage>
        <taxon>Eukaryota</taxon>
        <taxon>Viridiplantae</taxon>
        <taxon>Streptophyta</taxon>
        <taxon>Embryophyta</taxon>
        <taxon>Tracheophyta</taxon>
        <taxon>Spermatophyta</taxon>
        <taxon>Magnoliopsida</taxon>
        <taxon>eudicotyledons</taxon>
        <taxon>Gunneridae</taxon>
        <taxon>Pentapetalae</taxon>
        <taxon>asterids</taxon>
        <taxon>campanulids</taxon>
        <taxon>Asterales</taxon>
        <taxon>Asteraceae</taxon>
        <taxon>Asteroideae</taxon>
        <taxon>Heliantheae alliance</taxon>
        <taxon>Eupatorieae</taxon>
        <taxon>Mikania</taxon>
    </lineage>
</organism>
<keyword evidence="3" id="KW-1185">Reference proteome</keyword>
<feature type="compositionally biased region" description="Polar residues" evidence="1">
    <location>
        <begin position="103"/>
        <end position="114"/>
    </location>
</feature>
<protein>
    <submittedName>
        <fullName evidence="2">Uncharacterized protein</fullName>
    </submittedName>
</protein>
<dbReference type="OrthoDB" id="1682876at2759"/>
<gene>
    <name evidence="2" type="ORF">E3N88_35966</name>
</gene>
<accession>A0A5N6M3E1</accession>
<proteinExistence type="predicted"/>
<dbReference type="Pfam" id="PF05553">
    <property type="entry name" value="DUF761"/>
    <property type="match status" value="1"/>
</dbReference>
<dbReference type="EMBL" id="SZYD01000017">
    <property type="protein sequence ID" value="KAD3068086.1"/>
    <property type="molecule type" value="Genomic_DNA"/>
</dbReference>
<evidence type="ECO:0000313" key="2">
    <source>
        <dbReference type="EMBL" id="KAD3068086.1"/>
    </source>
</evidence>
<evidence type="ECO:0000256" key="1">
    <source>
        <dbReference type="SAM" id="MobiDB-lite"/>
    </source>
</evidence>
<dbReference type="AlphaFoldDB" id="A0A5N6M3E1"/>
<comment type="caution">
    <text evidence="2">The sequence shown here is derived from an EMBL/GenBank/DDBJ whole genome shotgun (WGS) entry which is preliminary data.</text>
</comment>
<dbReference type="Proteomes" id="UP000326396">
    <property type="component" value="Linkage Group LG7"/>
</dbReference>
<feature type="compositionally biased region" description="Polar residues" evidence="1">
    <location>
        <begin position="81"/>
        <end position="94"/>
    </location>
</feature>
<reference evidence="2 3" key="1">
    <citation type="submission" date="2019-05" db="EMBL/GenBank/DDBJ databases">
        <title>Mikania micrantha, genome provides insights into the molecular mechanism of rapid growth.</title>
        <authorList>
            <person name="Liu B."/>
        </authorList>
    </citation>
    <scope>NUCLEOTIDE SEQUENCE [LARGE SCALE GENOMIC DNA]</scope>
    <source>
        <strain evidence="2">NLD-2019</strain>
        <tissue evidence="2">Leaf</tissue>
    </source>
</reference>
<evidence type="ECO:0000313" key="3">
    <source>
        <dbReference type="Proteomes" id="UP000326396"/>
    </source>
</evidence>
<dbReference type="InterPro" id="IPR008480">
    <property type="entry name" value="DUF761_pln"/>
</dbReference>
<name>A0A5N6M3E1_9ASTR</name>
<feature type="region of interest" description="Disordered" evidence="1">
    <location>
        <begin position="69"/>
        <end position="114"/>
    </location>
</feature>
<sequence>MAAKHKPTSNKPTSLLGRLRTAVKKVTFLMNFSINRWQLVSSIIGRGGRTRALSSRPHSFNERLGLTSIISSPSDQDDHSNWVTPFMTPNSRMSPDQGELQKTRSFPLQRTTSFPQEDDIDKRADLFISNFYRQLKMERQVSLQLSSGCRSSDYFDDQDD</sequence>